<dbReference type="AlphaFoldDB" id="A0A849SXN1"/>
<reference evidence="1 2" key="1">
    <citation type="submission" date="2020-04" db="EMBL/GenBank/DDBJ databases">
        <title>Metagenomic profiling of ammonia- and methane-oxidizing microorganisms in a Dutch drinking water treatment plant.</title>
        <authorList>
            <person name="Poghosyan L."/>
            <person name="Leucker S."/>
        </authorList>
    </citation>
    <scope>NUCLEOTIDE SEQUENCE [LARGE SCALE GENOMIC DNA]</scope>
    <source>
        <strain evidence="1">S-RSF-IL-03</strain>
    </source>
</reference>
<evidence type="ECO:0000313" key="1">
    <source>
        <dbReference type="EMBL" id="NOT33889.1"/>
    </source>
</evidence>
<comment type="caution">
    <text evidence="1">The sequence shown here is derived from an EMBL/GenBank/DDBJ whole genome shotgun (WGS) entry which is preliminary data.</text>
</comment>
<proteinExistence type="predicted"/>
<sequence>MTRTSHSPSAAPGAIASEVRAMRGSTIETLGLGSVHGIFSRGRLPADAGALVDQVFGERHQRGSFVVSGASGIVGAGKTLQLGSRLEPFGVRAVALDFAGAPDGLGRHYPGLVQAFGRDGAARIMSNTVRLSYDGQRLPDELASLRPRFLLEAIPEILEVKKAHYAVFRAAFPGLEIRSVTSGFPSRELGVGIAHPAFPHEINKVWETVEPTPSALTQLFWALGMIPVPVSDHWSFVLDVLFCGITLAGLHAHRDTNLPFWKIDKLARRLVGPNPFRAHDAIGSKGADFLTWSCLHHLSEHYGALFTPTAELTERKDTGQAWYPPDHFRPLVDWTLSDAEREDFRVRLLGPIFQMTSLLLHERRAPLAHVNAIGELCAQFRSGPIAMLRAAGPDAARATVEAWHRLHPEAAASAWHPEALASMESAEWQQLYVNAEHDGRVGVVSLSRESYSWDVDRELDRALDWLSAAGIRRVIVSGDFHFSTQMVGADTAEFFSALERLEDGLAITNGWSRTARRLWDEFEVSVAFVNGKRCLGGMLEAVMHCHHVVAVDDVRFGWPEVTLPVVPGMEACHWPFRRTTREHWPRLLHLLLSGAPIKAKDAVGWLIDVAAPIDEAIATAWRLASAETPAPRRPLELGALNGVPTDVAELEAAEGPAMAAGREAIARCVARSCAVPAAEALALQAQLAAEFLASAACREGRVGAEAQRVMRT</sequence>
<dbReference type="EMBL" id="JABFRW010000077">
    <property type="protein sequence ID" value="NOT33889.1"/>
    <property type="molecule type" value="Genomic_DNA"/>
</dbReference>
<organism evidence="1 2">
    <name type="scientific">Eiseniibacteriota bacterium</name>
    <dbReference type="NCBI Taxonomy" id="2212470"/>
    <lineage>
        <taxon>Bacteria</taxon>
        <taxon>Candidatus Eiseniibacteriota</taxon>
    </lineage>
</organism>
<accession>A0A849SXN1</accession>
<keyword evidence="1" id="KW-0413">Isomerase</keyword>
<dbReference type="SUPFAM" id="SSF52096">
    <property type="entry name" value="ClpP/crotonase"/>
    <property type="match status" value="1"/>
</dbReference>
<gene>
    <name evidence="1" type="ORF">HOP12_06940</name>
</gene>
<name>A0A849SXN1_UNCEI</name>
<protein>
    <submittedName>
        <fullName evidence="1">Enoyl-CoA hydratase/isomerase family protein</fullName>
    </submittedName>
</protein>
<evidence type="ECO:0000313" key="2">
    <source>
        <dbReference type="Proteomes" id="UP000580839"/>
    </source>
</evidence>
<dbReference type="CDD" id="cd06558">
    <property type="entry name" value="crotonase-like"/>
    <property type="match status" value="1"/>
</dbReference>
<dbReference type="GO" id="GO:0016853">
    <property type="term" value="F:isomerase activity"/>
    <property type="evidence" value="ECO:0007669"/>
    <property type="project" value="UniProtKB-KW"/>
</dbReference>
<dbReference type="Proteomes" id="UP000580839">
    <property type="component" value="Unassembled WGS sequence"/>
</dbReference>
<dbReference type="Gene3D" id="3.90.226.10">
    <property type="entry name" value="2-enoyl-CoA Hydratase, Chain A, domain 1"/>
    <property type="match status" value="1"/>
</dbReference>
<dbReference type="InterPro" id="IPR029045">
    <property type="entry name" value="ClpP/crotonase-like_dom_sf"/>
</dbReference>